<feature type="transmembrane region" description="Helical" evidence="4">
    <location>
        <begin position="295"/>
        <end position="314"/>
    </location>
</feature>
<evidence type="ECO:0000313" key="7">
    <source>
        <dbReference type="Proteomes" id="UP000190322"/>
    </source>
</evidence>
<dbReference type="InterPro" id="IPR052524">
    <property type="entry name" value="MFS_Cyanate_Porter"/>
</dbReference>
<evidence type="ECO:0000256" key="1">
    <source>
        <dbReference type="ARBA" id="ARBA00022692"/>
    </source>
</evidence>
<dbReference type="InterPro" id="IPR020846">
    <property type="entry name" value="MFS_dom"/>
</dbReference>
<dbReference type="InterPro" id="IPR036259">
    <property type="entry name" value="MFS_trans_sf"/>
</dbReference>
<protein>
    <submittedName>
        <fullName evidence="6">MFS transporter</fullName>
    </submittedName>
</protein>
<evidence type="ECO:0000256" key="4">
    <source>
        <dbReference type="SAM" id="Phobius"/>
    </source>
</evidence>
<dbReference type="AlphaFoldDB" id="A0A1S9ZJX4"/>
<comment type="caution">
    <text evidence="6">The sequence shown here is derived from an EMBL/GenBank/DDBJ whole genome shotgun (WGS) entry which is preliminary data.</text>
</comment>
<feature type="transmembrane region" description="Helical" evidence="4">
    <location>
        <begin position="142"/>
        <end position="165"/>
    </location>
</feature>
<dbReference type="PROSITE" id="PS50850">
    <property type="entry name" value="MFS"/>
    <property type="match status" value="1"/>
</dbReference>
<dbReference type="Proteomes" id="UP000190322">
    <property type="component" value="Unassembled WGS sequence"/>
</dbReference>
<dbReference type="Pfam" id="PF07690">
    <property type="entry name" value="MFS_1"/>
    <property type="match status" value="1"/>
</dbReference>
<dbReference type="PANTHER" id="PTHR23523:SF2">
    <property type="entry name" value="2-NITROIMIDAZOLE TRANSPORTER"/>
    <property type="match status" value="1"/>
</dbReference>
<reference evidence="6 7" key="1">
    <citation type="submission" date="2017-02" db="EMBL/GenBank/DDBJ databases">
        <title>Draft genome sequence of Moraxella canis CCUG 8415A type strain.</title>
        <authorList>
            <person name="Engstrom-Jakobsson H."/>
            <person name="Salva-Serra F."/>
            <person name="Thorell K."/>
            <person name="Gonzales-Siles L."/>
            <person name="Karlsson R."/>
            <person name="Boulund F."/>
            <person name="Engstrand L."/>
            <person name="Moore E."/>
        </authorList>
    </citation>
    <scope>NUCLEOTIDE SEQUENCE [LARGE SCALE GENOMIC DNA]</scope>
    <source>
        <strain evidence="6 7">CCUG 8415A</strain>
    </source>
</reference>
<keyword evidence="1 4" id="KW-0812">Transmembrane</keyword>
<keyword evidence="3 4" id="KW-0472">Membrane</keyword>
<feature type="transmembrane region" description="Helical" evidence="4">
    <location>
        <begin position="171"/>
        <end position="192"/>
    </location>
</feature>
<gene>
    <name evidence="6" type="ORF">B0180_05095</name>
</gene>
<name>A0A1S9ZJX4_9GAMM</name>
<dbReference type="SUPFAM" id="SSF103473">
    <property type="entry name" value="MFS general substrate transporter"/>
    <property type="match status" value="1"/>
</dbReference>
<dbReference type="EMBL" id="MUXT01000006">
    <property type="protein sequence ID" value="OOR83825.1"/>
    <property type="molecule type" value="Genomic_DNA"/>
</dbReference>
<feature type="transmembrane region" description="Helical" evidence="4">
    <location>
        <begin position="353"/>
        <end position="372"/>
    </location>
</feature>
<dbReference type="InterPro" id="IPR011701">
    <property type="entry name" value="MFS"/>
</dbReference>
<feature type="transmembrane region" description="Helical" evidence="4">
    <location>
        <begin position="59"/>
        <end position="81"/>
    </location>
</feature>
<evidence type="ECO:0000256" key="2">
    <source>
        <dbReference type="ARBA" id="ARBA00022989"/>
    </source>
</evidence>
<dbReference type="RefSeq" id="WP_078255963.1">
    <property type="nucleotide sequence ID" value="NZ_MUXT01000006.1"/>
</dbReference>
<feature type="domain" description="Major facilitator superfamily (MFS) profile" evidence="5">
    <location>
        <begin position="19"/>
        <end position="408"/>
    </location>
</feature>
<dbReference type="Gene3D" id="1.20.1250.20">
    <property type="entry name" value="MFS general substrate transporter like domains"/>
    <property type="match status" value="2"/>
</dbReference>
<evidence type="ECO:0000259" key="5">
    <source>
        <dbReference type="PROSITE" id="PS50850"/>
    </source>
</evidence>
<feature type="transmembrane region" description="Helical" evidence="4">
    <location>
        <begin position="268"/>
        <end position="288"/>
    </location>
</feature>
<proteinExistence type="predicted"/>
<feature type="transmembrane region" description="Helical" evidence="4">
    <location>
        <begin position="88"/>
        <end position="106"/>
    </location>
</feature>
<accession>A0A1S9ZJX4</accession>
<feature type="transmembrane region" description="Helical" evidence="4">
    <location>
        <begin position="229"/>
        <end position="248"/>
    </location>
</feature>
<evidence type="ECO:0000313" key="6">
    <source>
        <dbReference type="EMBL" id="OOR83825.1"/>
    </source>
</evidence>
<evidence type="ECO:0000256" key="3">
    <source>
        <dbReference type="ARBA" id="ARBA00023136"/>
    </source>
</evidence>
<sequence length="411" mass="44195">MPNHATTPTPKMSTTAKTSLLLLIVGLIFAAANMRSPLVMIGSIAPMLSDDFGLSAAQIGYLGAMPMPLFAFGSLMAAVLARKFGLERMMIGMTLLLALGVAMRNWFGVMELYVGTLILSFAIGMLNALTAPFIKQYAPDNISLATGVFSLSMSTLAGFGAWVVVPLANDLGWRLAMSGWAIFGVVAALVWWQIYRQSQPSLPMAAPDLPVADTPIRPPILINPWQKKAAWQMAVLLGLQSFLFYTLASFLPSIGMGFGATLDEATRLALVFQLMAPPAIILLTWLMRRGASARAFALAGCLMNAAGAFGLLLMPSLMMLWSALMGFGCALIFTLSLMMFSLRTSSTETARDLSSMVQAVGYSIALFGPLVIGKLYEHQGDWQLPLTVMAALMLINIPFGVWAASETKIDQ</sequence>
<feature type="transmembrane region" description="Helical" evidence="4">
    <location>
        <begin position="320"/>
        <end position="341"/>
    </location>
</feature>
<feature type="transmembrane region" description="Helical" evidence="4">
    <location>
        <begin position="384"/>
        <end position="404"/>
    </location>
</feature>
<keyword evidence="2 4" id="KW-1133">Transmembrane helix</keyword>
<feature type="transmembrane region" description="Helical" evidence="4">
    <location>
        <begin position="112"/>
        <end position="130"/>
    </location>
</feature>
<dbReference type="PANTHER" id="PTHR23523">
    <property type="match status" value="1"/>
</dbReference>
<dbReference type="GO" id="GO:0022857">
    <property type="term" value="F:transmembrane transporter activity"/>
    <property type="evidence" value="ECO:0007669"/>
    <property type="project" value="InterPro"/>
</dbReference>
<organism evidence="6 7">
    <name type="scientific">Moraxella canis</name>
    <dbReference type="NCBI Taxonomy" id="90239"/>
    <lineage>
        <taxon>Bacteria</taxon>
        <taxon>Pseudomonadati</taxon>
        <taxon>Pseudomonadota</taxon>
        <taxon>Gammaproteobacteria</taxon>
        <taxon>Moraxellales</taxon>
        <taxon>Moraxellaceae</taxon>
        <taxon>Moraxella</taxon>
    </lineage>
</organism>